<evidence type="ECO:0000313" key="3">
    <source>
        <dbReference type="Proteomes" id="UP001163823"/>
    </source>
</evidence>
<dbReference type="InterPro" id="IPR039607">
    <property type="entry name" value="VQ_8/17/18/20/21/25"/>
</dbReference>
<accession>A0AAD7L9T2</accession>
<dbReference type="Proteomes" id="UP001163823">
    <property type="component" value="Chromosome 10"/>
</dbReference>
<protein>
    <submittedName>
        <fullName evidence="2">VQ motif-containing protein</fullName>
    </submittedName>
</protein>
<feature type="domain" description="VQ" evidence="1">
    <location>
        <begin position="53"/>
        <end position="77"/>
    </location>
</feature>
<dbReference type="GO" id="GO:0005634">
    <property type="term" value="C:nucleus"/>
    <property type="evidence" value="ECO:0007669"/>
    <property type="project" value="TreeGrafter"/>
</dbReference>
<dbReference type="PANTHER" id="PTHR33143:SF76">
    <property type="entry name" value="VQ MOTIF-CONTAINING PROTEIN 8, CHLOROPLASTIC"/>
    <property type="match status" value="1"/>
</dbReference>
<dbReference type="AlphaFoldDB" id="A0AAD7L9T2"/>
<dbReference type="PANTHER" id="PTHR33143">
    <property type="entry name" value="F16F4.1 PROTEIN-RELATED"/>
    <property type="match status" value="1"/>
</dbReference>
<gene>
    <name evidence="2" type="ORF">O6P43_025719</name>
</gene>
<dbReference type="EMBL" id="JARAOO010000010">
    <property type="protein sequence ID" value="KAJ7954108.1"/>
    <property type="molecule type" value="Genomic_DNA"/>
</dbReference>
<evidence type="ECO:0000313" key="2">
    <source>
        <dbReference type="EMBL" id="KAJ7954108.1"/>
    </source>
</evidence>
<sequence>MSPAAKFHEQSKKEMIINGTRLSPLKIHRESHIIQKSSSSNHQQQRKPIIIYTHSPKIIHTQARDFMALVQKLTGMSRSNVNQSSKKSPSPSASINNIIVKQEQVVCDDNNLTIEESSRTGGARFQMTCQFFEDLRLFTPNSREFFCSPRPVFRFSDSPYGNMGSLISPSGLEFMKGLPEY</sequence>
<dbReference type="InterPro" id="IPR008889">
    <property type="entry name" value="VQ"/>
</dbReference>
<name>A0AAD7L9T2_QUISA</name>
<organism evidence="2 3">
    <name type="scientific">Quillaja saponaria</name>
    <name type="common">Soap bark tree</name>
    <dbReference type="NCBI Taxonomy" id="32244"/>
    <lineage>
        <taxon>Eukaryota</taxon>
        <taxon>Viridiplantae</taxon>
        <taxon>Streptophyta</taxon>
        <taxon>Embryophyta</taxon>
        <taxon>Tracheophyta</taxon>
        <taxon>Spermatophyta</taxon>
        <taxon>Magnoliopsida</taxon>
        <taxon>eudicotyledons</taxon>
        <taxon>Gunneridae</taxon>
        <taxon>Pentapetalae</taxon>
        <taxon>rosids</taxon>
        <taxon>fabids</taxon>
        <taxon>Fabales</taxon>
        <taxon>Quillajaceae</taxon>
        <taxon>Quillaja</taxon>
    </lineage>
</organism>
<dbReference type="Pfam" id="PF05678">
    <property type="entry name" value="VQ"/>
    <property type="match status" value="1"/>
</dbReference>
<reference evidence="2" key="1">
    <citation type="journal article" date="2023" name="Science">
        <title>Elucidation of the pathway for biosynthesis of saponin adjuvants from the soapbark tree.</title>
        <authorList>
            <person name="Reed J."/>
            <person name="Orme A."/>
            <person name="El-Demerdash A."/>
            <person name="Owen C."/>
            <person name="Martin L.B.B."/>
            <person name="Misra R.C."/>
            <person name="Kikuchi S."/>
            <person name="Rejzek M."/>
            <person name="Martin A.C."/>
            <person name="Harkess A."/>
            <person name="Leebens-Mack J."/>
            <person name="Louveau T."/>
            <person name="Stephenson M.J."/>
            <person name="Osbourn A."/>
        </authorList>
    </citation>
    <scope>NUCLEOTIDE SEQUENCE</scope>
    <source>
        <strain evidence="2">S10</strain>
    </source>
</reference>
<evidence type="ECO:0000259" key="1">
    <source>
        <dbReference type="Pfam" id="PF05678"/>
    </source>
</evidence>
<comment type="caution">
    <text evidence="2">The sequence shown here is derived from an EMBL/GenBank/DDBJ whole genome shotgun (WGS) entry which is preliminary data.</text>
</comment>
<keyword evidence="3" id="KW-1185">Reference proteome</keyword>
<proteinExistence type="predicted"/>
<dbReference type="KEGG" id="qsa:O6P43_025719"/>